<accession>A0ABX9XMB0</accession>
<evidence type="ECO:0000256" key="1">
    <source>
        <dbReference type="ARBA" id="ARBA00022723"/>
    </source>
</evidence>
<dbReference type="EMBL" id="RKKU01000001">
    <property type="protein sequence ID" value="ROZ88193.1"/>
    <property type="molecule type" value="Genomic_DNA"/>
</dbReference>
<evidence type="ECO:0000259" key="5">
    <source>
        <dbReference type="Pfam" id="PF00149"/>
    </source>
</evidence>
<dbReference type="Gene3D" id="3.60.21.10">
    <property type="match status" value="1"/>
</dbReference>
<dbReference type="PANTHER" id="PTHR42988">
    <property type="entry name" value="PHOSPHOHYDROLASE"/>
    <property type="match status" value="1"/>
</dbReference>
<comment type="caution">
    <text evidence="6">The sequence shown here is derived from an EMBL/GenBank/DDBJ whole genome shotgun (WGS) entry which is preliminary data.</text>
</comment>
<dbReference type="Proteomes" id="UP000275199">
    <property type="component" value="Unassembled WGS sequence"/>
</dbReference>
<keyword evidence="7" id="KW-1185">Reference proteome</keyword>
<keyword evidence="2 6" id="KW-0378">Hydrolase</keyword>
<evidence type="ECO:0000256" key="2">
    <source>
        <dbReference type="ARBA" id="ARBA00022801"/>
    </source>
</evidence>
<protein>
    <submittedName>
        <fullName evidence="6">3',5'-cyclic-AMP phosphodiesterase</fullName>
        <ecNumber evidence="6">3.1.4.53</ecNumber>
    </submittedName>
</protein>
<dbReference type="NCBIfam" id="NF008359">
    <property type="entry name" value="PRK11148.1"/>
    <property type="match status" value="1"/>
</dbReference>
<evidence type="ECO:0000256" key="3">
    <source>
        <dbReference type="ARBA" id="ARBA00023004"/>
    </source>
</evidence>
<dbReference type="InterPro" id="IPR050884">
    <property type="entry name" value="CNP_phosphodiesterase-III"/>
</dbReference>
<dbReference type="SUPFAM" id="SSF56300">
    <property type="entry name" value="Metallo-dependent phosphatases"/>
    <property type="match status" value="1"/>
</dbReference>
<evidence type="ECO:0000313" key="7">
    <source>
        <dbReference type="Proteomes" id="UP000275199"/>
    </source>
</evidence>
<proteinExistence type="inferred from homology"/>
<dbReference type="RefSeq" id="WP_123887626.1">
    <property type="nucleotide sequence ID" value="NZ_JBPYCX010000001.1"/>
</dbReference>
<feature type="domain" description="Calcineurin-like phosphoesterase" evidence="5">
    <location>
        <begin position="14"/>
        <end position="201"/>
    </location>
</feature>
<comment type="similarity">
    <text evidence="4">Belongs to the cyclic nucleotide phosphodiesterase class-III family.</text>
</comment>
<dbReference type="PANTHER" id="PTHR42988:SF2">
    <property type="entry name" value="CYCLIC NUCLEOTIDE PHOSPHODIESTERASE CBUA0032-RELATED"/>
    <property type="match status" value="1"/>
</dbReference>
<evidence type="ECO:0000256" key="4">
    <source>
        <dbReference type="ARBA" id="ARBA00025742"/>
    </source>
</evidence>
<dbReference type="GO" id="GO:0004115">
    <property type="term" value="F:3',5'-cyclic-AMP phosphodiesterase activity"/>
    <property type="evidence" value="ECO:0007669"/>
    <property type="project" value="UniProtKB-EC"/>
</dbReference>
<dbReference type="InterPro" id="IPR004843">
    <property type="entry name" value="Calcineurin-like_PHP"/>
</dbReference>
<evidence type="ECO:0000313" key="6">
    <source>
        <dbReference type="EMBL" id="ROZ88193.1"/>
    </source>
</evidence>
<reference evidence="6 7" key="1">
    <citation type="submission" date="2018-11" db="EMBL/GenBank/DDBJ databases">
        <authorList>
            <person name="Jang G.I."/>
            <person name="Hwang C.Y."/>
        </authorList>
    </citation>
    <scope>NUCLEOTIDE SEQUENCE [LARGE SCALE GENOMIC DNA]</scope>
    <source>
        <strain evidence="6 7">SSM26</strain>
    </source>
</reference>
<keyword evidence="3" id="KW-0408">Iron</keyword>
<dbReference type="Pfam" id="PF00149">
    <property type="entry name" value="Metallophos"/>
    <property type="match status" value="1"/>
</dbReference>
<dbReference type="EC" id="3.1.4.53" evidence="6"/>
<sequence>MSLAELAGTDYVCIVQLTDSHLFAADSDDLLGLDTLDSLNSVVDLVLSEIARMDLVLATGDIAQDASELAYRRFIEASLQLPAPCHWIPGNHDDAAMMQRLGAASGMSQDWVDIGSWRIVLLDSSVSGSVAGYLADSQLQRFDDALATAGDRHLLVCLHHHPVDIGCSWMQPIGLRNADTFFARLAGQSAVKAVLWGHVHQAFDGERSGVRLMATPSTCVQFATDSEDFATDTLAPGYRWLRLYDDGRIETEVSRLPPGSYLPDPGATGY</sequence>
<name>A0ABX9XMB0_9PSED</name>
<gene>
    <name evidence="6" type="ORF">EF096_00385</name>
</gene>
<dbReference type="InterPro" id="IPR029052">
    <property type="entry name" value="Metallo-depent_PP-like"/>
</dbReference>
<dbReference type="CDD" id="cd07402">
    <property type="entry name" value="MPP_GpdQ"/>
    <property type="match status" value="1"/>
</dbReference>
<dbReference type="InterPro" id="IPR026575">
    <property type="entry name" value="GpdQ/CpdA-like"/>
</dbReference>
<organism evidence="6 7">
    <name type="scientific">Pseudomonas neustonica</name>
    <dbReference type="NCBI Taxonomy" id="2487346"/>
    <lineage>
        <taxon>Bacteria</taxon>
        <taxon>Pseudomonadati</taxon>
        <taxon>Pseudomonadota</taxon>
        <taxon>Gammaproteobacteria</taxon>
        <taxon>Pseudomonadales</taxon>
        <taxon>Pseudomonadaceae</taxon>
        <taxon>Pseudomonas</taxon>
    </lineage>
</organism>
<keyword evidence="1" id="KW-0479">Metal-binding</keyword>